<proteinExistence type="predicted"/>
<sequence length="134" mass="14898">MPVQFHQEDSDTQLQHIVSKACPGFNLNDPWAIPRLIPQSPTSKRLLLVQTMSLGPFNGLPFKFPSACSHRQEEIKSKSTSNAQLLNNALCPSMEHVLKPGPFNGLPIKSSSAYPHRQEEVKSKPTSNAQLLIR</sequence>
<evidence type="ECO:0000313" key="2">
    <source>
        <dbReference type="EMBL" id="KNF04602.1"/>
    </source>
</evidence>
<name>A0A0L0VZH6_9BASI</name>
<dbReference type="Proteomes" id="UP000054564">
    <property type="component" value="Unassembled WGS sequence"/>
</dbReference>
<keyword evidence="3" id="KW-1185">Reference proteome</keyword>
<evidence type="ECO:0000313" key="3">
    <source>
        <dbReference type="Proteomes" id="UP000054564"/>
    </source>
</evidence>
<gene>
    <name evidence="2" type="ORF">PSTG_02089</name>
</gene>
<dbReference type="AlphaFoldDB" id="A0A0L0VZH6"/>
<organism evidence="2 3">
    <name type="scientific">Puccinia striiformis f. sp. tritici PST-78</name>
    <dbReference type="NCBI Taxonomy" id="1165861"/>
    <lineage>
        <taxon>Eukaryota</taxon>
        <taxon>Fungi</taxon>
        <taxon>Dikarya</taxon>
        <taxon>Basidiomycota</taxon>
        <taxon>Pucciniomycotina</taxon>
        <taxon>Pucciniomycetes</taxon>
        <taxon>Pucciniales</taxon>
        <taxon>Pucciniaceae</taxon>
        <taxon>Puccinia</taxon>
    </lineage>
</organism>
<feature type="compositionally biased region" description="Polar residues" evidence="1">
    <location>
        <begin position="124"/>
        <end position="134"/>
    </location>
</feature>
<accession>A0A0L0VZH6</accession>
<dbReference type="EMBL" id="AJIL01000011">
    <property type="protein sequence ID" value="KNF04602.1"/>
    <property type="molecule type" value="Genomic_DNA"/>
</dbReference>
<evidence type="ECO:0000256" key="1">
    <source>
        <dbReference type="SAM" id="MobiDB-lite"/>
    </source>
</evidence>
<reference evidence="3" key="1">
    <citation type="submission" date="2014-03" db="EMBL/GenBank/DDBJ databases">
        <title>The Genome Sequence of Puccinia striiformis f. sp. tritici PST-78.</title>
        <authorList>
            <consortium name="The Broad Institute Genome Sequencing Platform"/>
            <person name="Cuomo C."/>
            <person name="Hulbert S."/>
            <person name="Chen X."/>
            <person name="Walker B."/>
            <person name="Young S.K."/>
            <person name="Zeng Q."/>
            <person name="Gargeya S."/>
            <person name="Fitzgerald M."/>
            <person name="Haas B."/>
            <person name="Abouelleil A."/>
            <person name="Alvarado L."/>
            <person name="Arachchi H.M."/>
            <person name="Berlin A.M."/>
            <person name="Chapman S.B."/>
            <person name="Goldberg J."/>
            <person name="Griggs A."/>
            <person name="Gujja S."/>
            <person name="Hansen M."/>
            <person name="Howarth C."/>
            <person name="Imamovic A."/>
            <person name="Larimer J."/>
            <person name="McCowan C."/>
            <person name="Montmayeur A."/>
            <person name="Murphy C."/>
            <person name="Neiman D."/>
            <person name="Pearson M."/>
            <person name="Priest M."/>
            <person name="Roberts A."/>
            <person name="Saif S."/>
            <person name="Shea T."/>
            <person name="Sisk P."/>
            <person name="Sykes S."/>
            <person name="Wortman J."/>
            <person name="Nusbaum C."/>
            <person name="Birren B."/>
        </authorList>
    </citation>
    <scope>NUCLEOTIDE SEQUENCE [LARGE SCALE GENOMIC DNA]</scope>
    <source>
        <strain evidence="3">race PST-78</strain>
    </source>
</reference>
<feature type="region of interest" description="Disordered" evidence="1">
    <location>
        <begin position="108"/>
        <end position="134"/>
    </location>
</feature>
<comment type="caution">
    <text evidence="2">The sequence shown here is derived from an EMBL/GenBank/DDBJ whole genome shotgun (WGS) entry which is preliminary data.</text>
</comment>
<protein>
    <submittedName>
        <fullName evidence="2">Uncharacterized protein</fullName>
    </submittedName>
</protein>